<feature type="transmembrane region" description="Helical" evidence="7">
    <location>
        <begin position="39"/>
        <end position="64"/>
    </location>
</feature>
<proteinExistence type="inferred from homology"/>
<feature type="transmembrane region" description="Helical" evidence="7">
    <location>
        <begin position="6"/>
        <end position="27"/>
    </location>
</feature>
<feature type="transmembrane region" description="Helical" evidence="7">
    <location>
        <begin position="84"/>
        <end position="104"/>
    </location>
</feature>
<dbReference type="PANTHER" id="PTHR33048:SF47">
    <property type="entry name" value="INTEGRAL MEMBRANE PROTEIN-RELATED"/>
    <property type="match status" value="1"/>
</dbReference>
<keyword evidence="4 7" id="KW-0472">Membrane</keyword>
<dbReference type="EMBL" id="MU004190">
    <property type="protein sequence ID" value="KAF2494810.1"/>
    <property type="molecule type" value="Genomic_DNA"/>
</dbReference>
<dbReference type="PANTHER" id="PTHR33048">
    <property type="entry name" value="PTH11-LIKE INTEGRAL MEMBRANE PROTEIN (AFU_ORTHOLOGUE AFUA_5G11245)"/>
    <property type="match status" value="1"/>
</dbReference>
<accession>A0A6A6QS30</accession>
<keyword evidence="2 7" id="KW-0812">Transmembrane</keyword>
<evidence type="ECO:0000313" key="10">
    <source>
        <dbReference type="Proteomes" id="UP000799750"/>
    </source>
</evidence>
<evidence type="ECO:0000256" key="6">
    <source>
        <dbReference type="SAM" id="MobiDB-lite"/>
    </source>
</evidence>
<comment type="similarity">
    <text evidence="5">Belongs to the SAT4 family.</text>
</comment>
<evidence type="ECO:0000313" key="9">
    <source>
        <dbReference type="EMBL" id="KAF2494810.1"/>
    </source>
</evidence>
<feature type="region of interest" description="Disordered" evidence="6">
    <location>
        <begin position="273"/>
        <end position="331"/>
    </location>
</feature>
<dbReference type="OrthoDB" id="444631at2759"/>
<evidence type="ECO:0000256" key="4">
    <source>
        <dbReference type="ARBA" id="ARBA00023136"/>
    </source>
</evidence>
<protein>
    <recommendedName>
        <fullName evidence="8">Rhodopsin domain-containing protein</fullName>
    </recommendedName>
</protein>
<evidence type="ECO:0000256" key="5">
    <source>
        <dbReference type="ARBA" id="ARBA00038359"/>
    </source>
</evidence>
<feature type="domain" description="Rhodopsin" evidence="8">
    <location>
        <begin position="24"/>
        <end position="260"/>
    </location>
</feature>
<evidence type="ECO:0000256" key="7">
    <source>
        <dbReference type="SAM" id="Phobius"/>
    </source>
</evidence>
<sequence>MAAEGLLILSAVFMSITVLCIACRLFTRLVFMKNMGPDDYLICIAAIFAILCSATPIGAIKYGLGSPIKDQLPQEVAPYQKLTLTSSVSYSFSAMFIKLSLLTFYTRLSPERSFLIMVYVAMFVVTGFGIGSIVAVLVQCIPLSMLWNPTQKGHCFQVIDFYYANAALNILTDVGILLLPMRFLWGLHMPIRQRMSLCGLFGLGSLVCVASIVRLATLKTIIHSTNGTVDLVSPLNWSIVELHTAIFIACAPAFKAFLRRYVPTLLGSSYNVSGPTKYGSKSRQTKQNSVPLGSISHNKSGTGTGLGSKWATNGTTSVRATGPEDNESQEHIYQSYHGILQEVTVTVASERRSQDEERSSRRSMDKPDF</sequence>
<evidence type="ECO:0000256" key="3">
    <source>
        <dbReference type="ARBA" id="ARBA00022989"/>
    </source>
</evidence>
<keyword evidence="3 7" id="KW-1133">Transmembrane helix</keyword>
<feature type="transmembrane region" description="Helical" evidence="7">
    <location>
        <begin position="197"/>
        <end position="217"/>
    </location>
</feature>
<feature type="compositionally biased region" description="Polar residues" evidence="6">
    <location>
        <begin position="273"/>
        <end position="301"/>
    </location>
</feature>
<reference evidence="9" key="1">
    <citation type="journal article" date="2020" name="Stud. Mycol.">
        <title>101 Dothideomycetes genomes: a test case for predicting lifestyles and emergence of pathogens.</title>
        <authorList>
            <person name="Haridas S."/>
            <person name="Albert R."/>
            <person name="Binder M."/>
            <person name="Bloem J."/>
            <person name="Labutti K."/>
            <person name="Salamov A."/>
            <person name="Andreopoulos B."/>
            <person name="Baker S."/>
            <person name="Barry K."/>
            <person name="Bills G."/>
            <person name="Bluhm B."/>
            <person name="Cannon C."/>
            <person name="Castanera R."/>
            <person name="Culley D."/>
            <person name="Daum C."/>
            <person name="Ezra D."/>
            <person name="Gonzalez J."/>
            <person name="Henrissat B."/>
            <person name="Kuo A."/>
            <person name="Liang C."/>
            <person name="Lipzen A."/>
            <person name="Lutzoni F."/>
            <person name="Magnuson J."/>
            <person name="Mondo S."/>
            <person name="Nolan M."/>
            <person name="Ohm R."/>
            <person name="Pangilinan J."/>
            <person name="Park H.-J."/>
            <person name="Ramirez L."/>
            <person name="Alfaro M."/>
            <person name="Sun H."/>
            <person name="Tritt A."/>
            <person name="Yoshinaga Y."/>
            <person name="Zwiers L.-H."/>
            <person name="Turgeon B."/>
            <person name="Goodwin S."/>
            <person name="Spatafora J."/>
            <person name="Crous P."/>
            <person name="Grigoriev I."/>
        </authorList>
    </citation>
    <scope>NUCLEOTIDE SEQUENCE</scope>
    <source>
        <strain evidence="9">CBS 269.34</strain>
    </source>
</reference>
<feature type="compositionally biased region" description="Basic and acidic residues" evidence="6">
    <location>
        <begin position="349"/>
        <end position="369"/>
    </location>
</feature>
<evidence type="ECO:0000256" key="2">
    <source>
        <dbReference type="ARBA" id="ARBA00022692"/>
    </source>
</evidence>
<keyword evidence="10" id="KW-1185">Reference proteome</keyword>
<feature type="compositionally biased region" description="Polar residues" evidence="6">
    <location>
        <begin position="310"/>
        <end position="319"/>
    </location>
</feature>
<dbReference type="GO" id="GO:0016020">
    <property type="term" value="C:membrane"/>
    <property type="evidence" value="ECO:0007669"/>
    <property type="project" value="UniProtKB-SubCell"/>
</dbReference>
<comment type="subcellular location">
    <subcellularLocation>
        <location evidence="1">Membrane</location>
        <topology evidence="1">Multi-pass membrane protein</topology>
    </subcellularLocation>
</comment>
<gene>
    <name evidence="9" type="ORF">BU16DRAFT_562437</name>
</gene>
<dbReference type="InterPro" id="IPR049326">
    <property type="entry name" value="Rhodopsin_dom_fungi"/>
</dbReference>
<feature type="transmembrane region" description="Helical" evidence="7">
    <location>
        <begin position="161"/>
        <end position="185"/>
    </location>
</feature>
<evidence type="ECO:0000256" key="1">
    <source>
        <dbReference type="ARBA" id="ARBA00004141"/>
    </source>
</evidence>
<dbReference type="Proteomes" id="UP000799750">
    <property type="component" value="Unassembled WGS sequence"/>
</dbReference>
<feature type="transmembrane region" description="Helical" evidence="7">
    <location>
        <begin position="116"/>
        <end position="141"/>
    </location>
</feature>
<name>A0A6A6QS30_9PEZI</name>
<dbReference type="InterPro" id="IPR052337">
    <property type="entry name" value="SAT4-like"/>
</dbReference>
<dbReference type="Pfam" id="PF20684">
    <property type="entry name" value="Fung_rhodopsin"/>
    <property type="match status" value="1"/>
</dbReference>
<feature type="region of interest" description="Disordered" evidence="6">
    <location>
        <begin position="345"/>
        <end position="369"/>
    </location>
</feature>
<organism evidence="9 10">
    <name type="scientific">Lophium mytilinum</name>
    <dbReference type="NCBI Taxonomy" id="390894"/>
    <lineage>
        <taxon>Eukaryota</taxon>
        <taxon>Fungi</taxon>
        <taxon>Dikarya</taxon>
        <taxon>Ascomycota</taxon>
        <taxon>Pezizomycotina</taxon>
        <taxon>Dothideomycetes</taxon>
        <taxon>Pleosporomycetidae</taxon>
        <taxon>Mytilinidiales</taxon>
        <taxon>Mytilinidiaceae</taxon>
        <taxon>Lophium</taxon>
    </lineage>
</organism>
<dbReference type="AlphaFoldDB" id="A0A6A6QS30"/>
<evidence type="ECO:0000259" key="8">
    <source>
        <dbReference type="Pfam" id="PF20684"/>
    </source>
</evidence>